<dbReference type="RefSeq" id="WP_088519184.1">
    <property type="nucleotide sequence ID" value="NZ_FYDG01000001.1"/>
</dbReference>
<dbReference type="Proteomes" id="UP000198418">
    <property type="component" value="Unassembled WGS sequence"/>
</dbReference>
<dbReference type="EMBL" id="FYDG01000001">
    <property type="protein sequence ID" value="SNB60185.1"/>
    <property type="molecule type" value="Genomic_DNA"/>
</dbReference>
<protein>
    <submittedName>
        <fullName evidence="2">Uncharacterized protein</fullName>
    </submittedName>
</protein>
<evidence type="ECO:0000256" key="1">
    <source>
        <dbReference type="SAM" id="MobiDB-lite"/>
    </source>
</evidence>
<organism evidence="2 3">
    <name type="scientific">Rhodoblastus acidophilus</name>
    <name type="common">Rhodopseudomonas acidophila</name>
    <dbReference type="NCBI Taxonomy" id="1074"/>
    <lineage>
        <taxon>Bacteria</taxon>
        <taxon>Pseudomonadati</taxon>
        <taxon>Pseudomonadota</taxon>
        <taxon>Alphaproteobacteria</taxon>
        <taxon>Hyphomicrobiales</taxon>
        <taxon>Rhodoblastaceae</taxon>
        <taxon>Rhodoblastus</taxon>
    </lineage>
</organism>
<gene>
    <name evidence="2" type="ORF">SAMN06265338_101748</name>
</gene>
<feature type="compositionally biased region" description="Low complexity" evidence="1">
    <location>
        <begin position="14"/>
        <end position="25"/>
    </location>
</feature>
<evidence type="ECO:0000313" key="3">
    <source>
        <dbReference type="Proteomes" id="UP000198418"/>
    </source>
</evidence>
<dbReference type="AlphaFoldDB" id="A0A212QLF5"/>
<sequence>MASAPRKPLKKTIAARSNAKQAASAEQKPIDRVNRDLAILNMRLHGLTFPEIARKLPEAGFKRVSVSRIYAIVGKALRSAPNQPARDLRQLELMRLDQLQAAHYKNAMNGDAAAAQRVLAIMDRRAKLLGLDAAAETGASLDEARDSLIKKLEQLARGQQPKSDANS</sequence>
<evidence type="ECO:0000313" key="2">
    <source>
        <dbReference type="EMBL" id="SNB60185.1"/>
    </source>
</evidence>
<proteinExistence type="predicted"/>
<feature type="region of interest" description="Disordered" evidence="1">
    <location>
        <begin position="1"/>
        <end position="27"/>
    </location>
</feature>
<reference evidence="3" key="1">
    <citation type="submission" date="2017-06" db="EMBL/GenBank/DDBJ databases">
        <authorList>
            <person name="Varghese N."/>
            <person name="Submissions S."/>
        </authorList>
    </citation>
    <scope>NUCLEOTIDE SEQUENCE [LARGE SCALE GENOMIC DNA]</scope>
    <source>
        <strain evidence="3">DSM 137</strain>
    </source>
</reference>
<dbReference type="OrthoDB" id="8454634at2"/>
<name>A0A212QLF5_RHOAC</name>
<keyword evidence="3" id="KW-1185">Reference proteome</keyword>
<accession>A0A212QLF5</accession>